<evidence type="ECO:0000256" key="3">
    <source>
        <dbReference type="ARBA" id="ARBA00022473"/>
    </source>
</evidence>
<dbReference type="PANTHER" id="PTHR10390">
    <property type="entry name" value="HOMEOBOX PROTEIN SIX"/>
    <property type="match status" value="1"/>
</dbReference>
<dbReference type="GO" id="GO:0005634">
    <property type="term" value="C:nucleus"/>
    <property type="evidence" value="ECO:0007669"/>
    <property type="project" value="UniProtKB-SubCell"/>
</dbReference>
<evidence type="ECO:0000256" key="4">
    <source>
        <dbReference type="ARBA" id="ARBA00023125"/>
    </source>
</evidence>
<feature type="compositionally biased region" description="Basic and acidic residues" evidence="9">
    <location>
        <begin position="286"/>
        <end position="295"/>
    </location>
</feature>
<keyword evidence="12" id="KW-1185">Reference proteome</keyword>
<evidence type="ECO:0000256" key="9">
    <source>
        <dbReference type="SAM" id="MobiDB-lite"/>
    </source>
</evidence>
<dbReference type="InterPro" id="IPR009057">
    <property type="entry name" value="Homeodomain-like_sf"/>
</dbReference>
<evidence type="ECO:0000313" key="12">
    <source>
        <dbReference type="Proteomes" id="UP000298663"/>
    </source>
</evidence>
<proteinExistence type="inferred from homology"/>
<dbReference type="OrthoDB" id="3501850at2759"/>
<evidence type="ECO:0000256" key="7">
    <source>
        <dbReference type="PROSITE-ProRule" id="PRU00108"/>
    </source>
</evidence>
<dbReference type="AlphaFoldDB" id="A0A4U5NY25"/>
<feature type="compositionally biased region" description="Acidic residues" evidence="9">
    <location>
        <begin position="271"/>
        <end position="282"/>
    </location>
</feature>
<dbReference type="STRING" id="34508.A0A4U5NY25"/>
<keyword evidence="6 7" id="KW-0539">Nucleus</keyword>
<gene>
    <name evidence="11" type="ORF">L596_012665</name>
</gene>
<feature type="region of interest" description="Disordered" evidence="9">
    <location>
        <begin position="206"/>
        <end position="308"/>
    </location>
</feature>
<dbReference type="GO" id="GO:0000978">
    <property type="term" value="F:RNA polymerase II cis-regulatory region sequence-specific DNA binding"/>
    <property type="evidence" value="ECO:0007669"/>
    <property type="project" value="TreeGrafter"/>
</dbReference>
<dbReference type="Gene3D" id="1.10.10.60">
    <property type="entry name" value="Homeodomain-like"/>
    <property type="match status" value="1"/>
</dbReference>
<dbReference type="CDD" id="cd00086">
    <property type="entry name" value="homeodomain"/>
    <property type="match status" value="1"/>
</dbReference>
<dbReference type="PANTHER" id="PTHR10390:SF33">
    <property type="entry name" value="PROTEIN OPTIX"/>
    <property type="match status" value="1"/>
</dbReference>
<dbReference type="PROSITE" id="PS50071">
    <property type="entry name" value="HOMEOBOX_2"/>
    <property type="match status" value="1"/>
</dbReference>
<keyword evidence="3" id="KW-0217">Developmental protein</keyword>
<evidence type="ECO:0000256" key="8">
    <source>
        <dbReference type="RuleBase" id="RU000682"/>
    </source>
</evidence>
<feature type="region of interest" description="Disordered" evidence="9">
    <location>
        <begin position="397"/>
        <end position="423"/>
    </location>
</feature>
<evidence type="ECO:0000256" key="1">
    <source>
        <dbReference type="ARBA" id="ARBA00004123"/>
    </source>
</evidence>
<feature type="domain" description="Homeobox" evidence="10">
    <location>
        <begin position="184"/>
        <end position="244"/>
    </location>
</feature>
<feature type="region of interest" description="Disordered" evidence="9">
    <location>
        <begin position="442"/>
        <end position="504"/>
    </location>
</feature>
<keyword evidence="5 7" id="KW-0371">Homeobox</keyword>
<dbReference type="InterPro" id="IPR031701">
    <property type="entry name" value="SIX1_SD"/>
</dbReference>
<evidence type="ECO:0000256" key="2">
    <source>
        <dbReference type="ARBA" id="ARBA00008161"/>
    </source>
</evidence>
<feature type="compositionally biased region" description="Acidic residues" evidence="9">
    <location>
        <begin position="480"/>
        <end position="490"/>
    </location>
</feature>
<feature type="DNA-binding region" description="Homeobox" evidence="7">
    <location>
        <begin position="186"/>
        <end position="245"/>
    </location>
</feature>
<dbReference type="Pfam" id="PF00046">
    <property type="entry name" value="Homeodomain"/>
    <property type="match status" value="1"/>
</dbReference>
<evidence type="ECO:0000256" key="6">
    <source>
        <dbReference type="ARBA" id="ARBA00023242"/>
    </source>
</evidence>
<reference evidence="11 12" key="2">
    <citation type="journal article" date="2019" name="G3 (Bethesda)">
        <title>Hybrid Assembly of the Genome of the Entomopathogenic Nematode Steinernema carpocapsae Identifies the X-Chromosome.</title>
        <authorList>
            <person name="Serra L."/>
            <person name="Macchietto M."/>
            <person name="Macias-Munoz A."/>
            <person name="McGill C.J."/>
            <person name="Rodriguez I.M."/>
            <person name="Rodriguez B."/>
            <person name="Murad R."/>
            <person name="Mortazavi A."/>
        </authorList>
    </citation>
    <scope>NUCLEOTIDE SEQUENCE [LARGE SCALE GENOMIC DNA]</scope>
    <source>
        <strain evidence="11 12">ALL</strain>
    </source>
</reference>
<dbReference type="SMART" id="SM00389">
    <property type="entry name" value="HOX"/>
    <property type="match status" value="1"/>
</dbReference>
<dbReference type="Proteomes" id="UP000298663">
    <property type="component" value="Unassembled WGS sequence"/>
</dbReference>
<evidence type="ECO:0000256" key="5">
    <source>
        <dbReference type="ARBA" id="ARBA00023155"/>
    </source>
</evidence>
<dbReference type="GO" id="GO:0005667">
    <property type="term" value="C:transcription regulator complex"/>
    <property type="evidence" value="ECO:0007669"/>
    <property type="project" value="TreeGrafter"/>
</dbReference>
<dbReference type="FunFam" id="1.10.10.60:FF:000046">
    <property type="entry name" value="SIX homeobox 3"/>
    <property type="match status" value="1"/>
</dbReference>
<feature type="compositionally biased region" description="Basic and acidic residues" evidence="9">
    <location>
        <begin position="491"/>
        <end position="504"/>
    </location>
</feature>
<evidence type="ECO:0000259" key="10">
    <source>
        <dbReference type="PROSITE" id="PS50071"/>
    </source>
</evidence>
<accession>A0A4U5NY25</accession>
<dbReference type="EMBL" id="AZBU02000003">
    <property type="protein sequence ID" value="TKR88412.1"/>
    <property type="molecule type" value="Genomic_DNA"/>
</dbReference>
<comment type="caution">
    <text evidence="11">The sequence shown here is derived from an EMBL/GenBank/DDBJ whole genome shotgun (WGS) entry which is preliminary data.</text>
</comment>
<sequence>MLGQEQLQKMWLQMALNYASNGAAAATAVSSSPSPTVPNLFAPGAMAQFGLPQVPAPTSPVQGTTPTSSAGEQIVKMCEQLEEAGDVERLGQLLWSLTPAHLAEVGKNESVLKAKAYFCFRYGNYPELYHILENNKFTHGSHIKLQQMWQEAHYQEAEKQRGRPLGPVDKYRVRKKYPMPRTIWDGEQKTHCFKERTRSLLREHYLQDPYPNPNRKKELANKTGLTPMQVGNWFKNRRQRDRAAAAKNKQNGLGLDISRKSPSRSEGSDSSVEEEFLDDTFDDSPTPEKTDENLEKPPISTPTSDGINIPNAFQSMFPLLNRANAPIPGFPYRMPSMQPTPASAVPDPLRLFMQFPALQNLQQHIMQMNPSLNPFLANMFPFQQATTSTVSDIKQTADHPLDMKTAPATVGSSDRKRSSSPPFAALKKSKLDIDEILNLKVKKEVSEVDNEETSSLGPATNGSDVSSEGRENQTPQSDPTVDDDEEENENEDSKVKLEPEDSNR</sequence>
<name>A0A4U5NY25_STECR</name>
<comment type="subcellular location">
    <subcellularLocation>
        <location evidence="1 7 8">Nucleus</location>
    </subcellularLocation>
</comment>
<keyword evidence="4 7" id="KW-0238">DNA-binding</keyword>
<reference evidence="11 12" key="1">
    <citation type="journal article" date="2015" name="Genome Biol.">
        <title>Comparative genomics of Steinernema reveals deeply conserved gene regulatory networks.</title>
        <authorList>
            <person name="Dillman A.R."/>
            <person name="Macchietto M."/>
            <person name="Porter C.F."/>
            <person name="Rogers A."/>
            <person name="Williams B."/>
            <person name="Antoshechkin I."/>
            <person name="Lee M.M."/>
            <person name="Goodwin Z."/>
            <person name="Lu X."/>
            <person name="Lewis E.E."/>
            <person name="Goodrich-Blair H."/>
            <person name="Stock S.P."/>
            <person name="Adams B.J."/>
            <person name="Sternberg P.W."/>
            <person name="Mortazavi A."/>
        </authorList>
    </citation>
    <scope>NUCLEOTIDE SEQUENCE [LARGE SCALE GENOMIC DNA]</scope>
    <source>
        <strain evidence="11 12">ALL</strain>
    </source>
</reference>
<feature type="compositionally biased region" description="Polar residues" evidence="9">
    <location>
        <begin position="453"/>
        <end position="479"/>
    </location>
</feature>
<organism evidence="11 12">
    <name type="scientific">Steinernema carpocapsae</name>
    <name type="common">Entomopathogenic nematode</name>
    <dbReference type="NCBI Taxonomy" id="34508"/>
    <lineage>
        <taxon>Eukaryota</taxon>
        <taxon>Metazoa</taxon>
        <taxon>Ecdysozoa</taxon>
        <taxon>Nematoda</taxon>
        <taxon>Chromadorea</taxon>
        <taxon>Rhabditida</taxon>
        <taxon>Tylenchina</taxon>
        <taxon>Panagrolaimomorpha</taxon>
        <taxon>Strongyloidoidea</taxon>
        <taxon>Steinernematidae</taxon>
        <taxon>Steinernema</taxon>
    </lineage>
</organism>
<evidence type="ECO:0000313" key="11">
    <source>
        <dbReference type="EMBL" id="TKR88412.1"/>
    </source>
</evidence>
<dbReference type="InterPro" id="IPR001356">
    <property type="entry name" value="HD"/>
</dbReference>
<dbReference type="Pfam" id="PF16878">
    <property type="entry name" value="SIX1_SD"/>
    <property type="match status" value="1"/>
</dbReference>
<comment type="similarity">
    <text evidence="2">Belongs to the SIX/Sine oculis homeobox family.</text>
</comment>
<dbReference type="SUPFAM" id="SSF46689">
    <property type="entry name" value="Homeodomain-like"/>
    <property type="match status" value="1"/>
</dbReference>
<dbReference type="GO" id="GO:0000981">
    <property type="term" value="F:DNA-binding transcription factor activity, RNA polymerase II-specific"/>
    <property type="evidence" value="ECO:0007669"/>
    <property type="project" value="TreeGrafter"/>
</dbReference>
<protein>
    <recommendedName>
        <fullName evidence="10">Homeobox domain-containing protein</fullName>
    </recommendedName>
</protein>